<sequence length="425" mass="48191">MGDSEQGVMSPVSIFGGDFRQKHFSFDSSYRPLNHGSFGTSPNQVLDYQQQLLRQSEARPDTFILAPLLGAHTDEVVFVPNATTGVNTILRNLDFRQGDVVLHFNTIYGACLKTIQSLGETTPVVPHCIEIKYPIEDDEILRKFEQAVEILRKHSKTVRLAMFDTVLTFPGVRFPWESLVRLCKRLSIQTLIDGAHGVGHIDLRHLGDVGPDFVISNCYTWLMVPRGCALLYVPFRNQHWIHTTFPTSWGYETPATRDNMKTSGYFTRLFVKVSTTDTTPYVCVPAALKFRQEVCGGEENIRQYCEKLAREGGQRMANAFGTEVLENTSKTLQSCCFTNVRLPLDFDRLDVPEAAGTIIAKWIQEKTPHEYETYIPTKFYAGAFWSRISGQIYLTIEDFEWAAGVLLELCKRVEAGEWRHHGEAC</sequence>
<dbReference type="PANTHER" id="PTHR43092:SF2">
    <property type="entry name" value="HERCYNYLCYSTEINE SULFOXIDE LYASE"/>
    <property type="match status" value="1"/>
</dbReference>
<dbReference type="EMBL" id="MU853999">
    <property type="protein sequence ID" value="KAK3934347.1"/>
    <property type="molecule type" value="Genomic_DNA"/>
</dbReference>
<comment type="caution">
    <text evidence="3">The sequence shown here is derived from an EMBL/GenBank/DDBJ whole genome shotgun (WGS) entry which is preliminary data.</text>
</comment>
<dbReference type="Gene3D" id="3.40.640.10">
    <property type="entry name" value="Type I PLP-dependent aspartate aminotransferase-like (Major domain)"/>
    <property type="match status" value="1"/>
</dbReference>
<keyword evidence="3" id="KW-0808">Transferase</keyword>
<proteinExistence type="predicted"/>
<keyword evidence="4" id="KW-1185">Reference proteome</keyword>
<dbReference type="PANTHER" id="PTHR43092">
    <property type="entry name" value="L-CYSTEINE DESULFHYDRASE"/>
    <property type="match status" value="1"/>
</dbReference>
<organism evidence="3 4">
    <name type="scientific">Diplogelasinospora grovesii</name>
    <dbReference type="NCBI Taxonomy" id="303347"/>
    <lineage>
        <taxon>Eukaryota</taxon>
        <taxon>Fungi</taxon>
        <taxon>Dikarya</taxon>
        <taxon>Ascomycota</taxon>
        <taxon>Pezizomycotina</taxon>
        <taxon>Sordariomycetes</taxon>
        <taxon>Sordariomycetidae</taxon>
        <taxon>Sordariales</taxon>
        <taxon>Diplogelasinosporaceae</taxon>
        <taxon>Diplogelasinospora</taxon>
    </lineage>
</organism>
<evidence type="ECO:0000313" key="4">
    <source>
        <dbReference type="Proteomes" id="UP001303473"/>
    </source>
</evidence>
<reference evidence="4" key="1">
    <citation type="journal article" date="2023" name="Mol. Phylogenet. Evol.">
        <title>Genome-scale phylogeny and comparative genomics of the fungal order Sordariales.</title>
        <authorList>
            <person name="Hensen N."/>
            <person name="Bonometti L."/>
            <person name="Westerberg I."/>
            <person name="Brannstrom I.O."/>
            <person name="Guillou S."/>
            <person name="Cros-Aarteil S."/>
            <person name="Calhoun S."/>
            <person name="Haridas S."/>
            <person name="Kuo A."/>
            <person name="Mondo S."/>
            <person name="Pangilinan J."/>
            <person name="Riley R."/>
            <person name="LaButti K."/>
            <person name="Andreopoulos B."/>
            <person name="Lipzen A."/>
            <person name="Chen C."/>
            <person name="Yan M."/>
            <person name="Daum C."/>
            <person name="Ng V."/>
            <person name="Clum A."/>
            <person name="Steindorff A."/>
            <person name="Ohm R.A."/>
            <person name="Martin F."/>
            <person name="Silar P."/>
            <person name="Natvig D.O."/>
            <person name="Lalanne C."/>
            <person name="Gautier V."/>
            <person name="Ament-Velasquez S.L."/>
            <person name="Kruys A."/>
            <person name="Hutchinson M.I."/>
            <person name="Powell A.J."/>
            <person name="Barry K."/>
            <person name="Miller A.N."/>
            <person name="Grigoriev I.V."/>
            <person name="Debuchy R."/>
            <person name="Gladieux P."/>
            <person name="Hiltunen Thoren M."/>
            <person name="Johannesson H."/>
        </authorList>
    </citation>
    <scope>NUCLEOTIDE SEQUENCE [LARGE SCALE GENOMIC DNA]</scope>
    <source>
        <strain evidence="4">CBS 340.73</strain>
    </source>
</reference>
<dbReference type="InterPro" id="IPR015421">
    <property type="entry name" value="PyrdxlP-dep_Trfase_major"/>
</dbReference>
<keyword evidence="1" id="KW-0663">Pyridoxal phosphate</keyword>
<evidence type="ECO:0000256" key="1">
    <source>
        <dbReference type="ARBA" id="ARBA00022898"/>
    </source>
</evidence>
<name>A0AAN6MYR2_9PEZI</name>
<dbReference type="InterPro" id="IPR000192">
    <property type="entry name" value="Aminotrans_V_dom"/>
</dbReference>
<dbReference type="Pfam" id="PF00266">
    <property type="entry name" value="Aminotran_5"/>
    <property type="match status" value="1"/>
</dbReference>
<feature type="domain" description="Aminotransferase class V" evidence="2">
    <location>
        <begin position="66"/>
        <end position="337"/>
    </location>
</feature>
<accession>A0AAN6MYR2</accession>
<dbReference type="Proteomes" id="UP001303473">
    <property type="component" value="Unassembled WGS sequence"/>
</dbReference>
<dbReference type="SUPFAM" id="SSF53383">
    <property type="entry name" value="PLP-dependent transferases"/>
    <property type="match status" value="1"/>
</dbReference>
<dbReference type="InterPro" id="IPR015424">
    <property type="entry name" value="PyrdxlP-dep_Trfase"/>
</dbReference>
<dbReference type="GO" id="GO:0016740">
    <property type="term" value="F:transferase activity"/>
    <property type="evidence" value="ECO:0007669"/>
    <property type="project" value="UniProtKB-KW"/>
</dbReference>
<dbReference type="AlphaFoldDB" id="A0AAN6MYR2"/>
<protein>
    <submittedName>
        <fullName evidence="3">Pyridoxal phosphate-dependent transferase</fullName>
    </submittedName>
</protein>
<evidence type="ECO:0000259" key="2">
    <source>
        <dbReference type="Pfam" id="PF00266"/>
    </source>
</evidence>
<gene>
    <name evidence="3" type="ORF">QBC46DRAFT_462672</name>
</gene>
<evidence type="ECO:0000313" key="3">
    <source>
        <dbReference type="EMBL" id="KAK3934347.1"/>
    </source>
</evidence>